<feature type="compositionally biased region" description="Low complexity" evidence="1">
    <location>
        <begin position="368"/>
        <end position="377"/>
    </location>
</feature>
<organism evidence="2 3">
    <name type="scientific">Sphingorhabdus arenilitoris</name>
    <dbReference type="NCBI Taxonomy" id="1490041"/>
    <lineage>
        <taxon>Bacteria</taxon>
        <taxon>Pseudomonadati</taxon>
        <taxon>Pseudomonadota</taxon>
        <taxon>Alphaproteobacteria</taxon>
        <taxon>Sphingomonadales</taxon>
        <taxon>Sphingomonadaceae</taxon>
        <taxon>Sphingorhabdus</taxon>
    </lineage>
</organism>
<evidence type="ECO:0000313" key="2">
    <source>
        <dbReference type="EMBL" id="MFC4291493.1"/>
    </source>
</evidence>
<comment type="caution">
    <text evidence="2">The sequence shown here is derived from an EMBL/GenBank/DDBJ whole genome shotgun (WGS) entry which is preliminary data.</text>
</comment>
<reference evidence="3" key="1">
    <citation type="journal article" date="2019" name="Int. J. Syst. Evol. Microbiol.">
        <title>The Global Catalogue of Microorganisms (GCM) 10K type strain sequencing project: providing services to taxonomists for standard genome sequencing and annotation.</title>
        <authorList>
            <consortium name="The Broad Institute Genomics Platform"/>
            <consortium name="The Broad Institute Genome Sequencing Center for Infectious Disease"/>
            <person name="Wu L."/>
            <person name="Ma J."/>
        </authorList>
    </citation>
    <scope>NUCLEOTIDE SEQUENCE [LARGE SCALE GENOMIC DNA]</scope>
    <source>
        <strain evidence="3">CECT 8531</strain>
    </source>
</reference>
<keyword evidence="3" id="KW-1185">Reference proteome</keyword>
<accession>A0ABV8RDQ8</accession>
<protein>
    <submittedName>
        <fullName evidence="2">Phage portal protein</fullName>
    </submittedName>
</protein>
<dbReference type="Pfam" id="PF04860">
    <property type="entry name" value="Phage_portal"/>
    <property type="match status" value="1"/>
</dbReference>
<dbReference type="RefSeq" id="WP_381421382.1">
    <property type="nucleotide sequence ID" value="NZ_JBHSDH010000012.1"/>
</dbReference>
<dbReference type="InterPro" id="IPR006427">
    <property type="entry name" value="Portal_HK97"/>
</dbReference>
<name>A0ABV8RDQ8_9SPHN</name>
<dbReference type="InterPro" id="IPR006944">
    <property type="entry name" value="Phage/GTA_portal"/>
</dbReference>
<feature type="region of interest" description="Disordered" evidence="1">
    <location>
        <begin position="366"/>
        <end position="402"/>
    </location>
</feature>
<sequence length="402" mass="43211">MKIFGWKSAGRGKLRPARSHVKLTRGYGIAALGEWPRTYDEQVRRLYLENTIAQRAVRLVAEGVASAPLMTSDDGALELINATSGGQSLLETIAVQLLLHGNAYVEMLPDAVGAPCELYALRPERVQVETDVDGWPMGFVYGASGAASRIASDRIIHIRTIHPLDDHYGLGCLSAAAGAIAIHNAASKWNKALLDNAARPSGALVYEPGEGTPLSGEQFDRLKSELEASFAGAINAGRPMLLEGGLKWQALSMSPADMDFVALKSAAARDIALGFGVPPMLLGLPGDATYANYREANRALWRQAILPLANKILSAIAEGLAPWFDDLRLSVDLDQVSALSEDRERLWAQVTAADFLSNAEKRTMLGLAPEPQIEAQPPAAPQPVTKAEPARAQEEEQSSDEE</sequence>
<evidence type="ECO:0000256" key="1">
    <source>
        <dbReference type="SAM" id="MobiDB-lite"/>
    </source>
</evidence>
<proteinExistence type="predicted"/>
<dbReference type="NCBIfam" id="TIGR01537">
    <property type="entry name" value="portal_HK97"/>
    <property type="match status" value="1"/>
</dbReference>
<evidence type="ECO:0000313" key="3">
    <source>
        <dbReference type="Proteomes" id="UP001595887"/>
    </source>
</evidence>
<dbReference type="EMBL" id="JBHSDH010000012">
    <property type="protein sequence ID" value="MFC4291493.1"/>
    <property type="molecule type" value="Genomic_DNA"/>
</dbReference>
<dbReference type="Proteomes" id="UP001595887">
    <property type="component" value="Unassembled WGS sequence"/>
</dbReference>
<gene>
    <name evidence="2" type="ORF">ACFOWX_03595</name>
</gene>